<organism evidence="12 13">
    <name type="scientific">Ideonella aquatica</name>
    <dbReference type="NCBI Taxonomy" id="2824119"/>
    <lineage>
        <taxon>Bacteria</taxon>
        <taxon>Pseudomonadati</taxon>
        <taxon>Pseudomonadota</taxon>
        <taxon>Betaproteobacteria</taxon>
        <taxon>Burkholderiales</taxon>
        <taxon>Sphaerotilaceae</taxon>
        <taxon>Ideonella</taxon>
    </lineage>
</organism>
<protein>
    <recommendedName>
        <fullName evidence="3">histidine kinase</fullName>
        <ecNumber evidence="3">2.7.13.3</ecNumber>
    </recommendedName>
</protein>
<dbReference type="GO" id="GO:0000155">
    <property type="term" value="F:phosphorelay sensor kinase activity"/>
    <property type="evidence" value="ECO:0007669"/>
    <property type="project" value="InterPro"/>
</dbReference>
<accession>A0A940YII6</accession>
<reference evidence="12" key="1">
    <citation type="submission" date="2021-04" db="EMBL/GenBank/DDBJ databases">
        <title>The genome sequence of Ideonella sp. 4Y11.</title>
        <authorList>
            <person name="Liu Y."/>
        </authorList>
    </citation>
    <scope>NUCLEOTIDE SEQUENCE</scope>
    <source>
        <strain evidence="12">4Y11</strain>
    </source>
</reference>
<keyword evidence="10" id="KW-0812">Transmembrane</keyword>
<evidence type="ECO:0000256" key="3">
    <source>
        <dbReference type="ARBA" id="ARBA00012438"/>
    </source>
</evidence>
<dbReference type="Proteomes" id="UP000678374">
    <property type="component" value="Unassembled WGS sequence"/>
</dbReference>
<evidence type="ECO:0000256" key="8">
    <source>
        <dbReference type="ARBA" id="ARBA00022777"/>
    </source>
</evidence>
<dbReference type="InterPro" id="IPR003594">
    <property type="entry name" value="HATPase_dom"/>
</dbReference>
<feature type="transmembrane region" description="Helical" evidence="10">
    <location>
        <begin position="6"/>
        <end position="29"/>
    </location>
</feature>
<dbReference type="SUPFAM" id="SSF47384">
    <property type="entry name" value="Homodimeric domain of signal transducing histidine kinase"/>
    <property type="match status" value="1"/>
</dbReference>
<feature type="transmembrane region" description="Helical" evidence="10">
    <location>
        <begin position="190"/>
        <end position="212"/>
    </location>
</feature>
<evidence type="ECO:0000256" key="6">
    <source>
        <dbReference type="ARBA" id="ARBA00022679"/>
    </source>
</evidence>
<keyword evidence="4" id="KW-1003">Cell membrane</keyword>
<keyword evidence="6" id="KW-0808">Transferase</keyword>
<dbReference type="InterPro" id="IPR036890">
    <property type="entry name" value="HATPase_C_sf"/>
</dbReference>
<gene>
    <name evidence="12" type="ORF">KAK06_07140</name>
</gene>
<dbReference type="SMART" id="SM00387">
    <property type="entry name" value="HATPase_c"/>
    <property type="match status" value="1"/>
</dbReference>
<dbReference type="Gene3D" id="1.10.287.130">
    <property type="match status" value="1"/>
</dbReference>
<dbReference type="CDD" id="cd00075">
    <property type="entry name" value="HATPase"/>
    <property type="match status" value="1"/>
</dbReference>
<evidence type="ECO:0000259" key="11">
    <source>
        <dbReference type="PROSITE" id="PS50109"/>
    </source>
</evidence>
<dbReference type="InterPro" id="IPR004358">
    <property type="entry name" value="Sig_transdc_His_kin-like_C"/>
</dbReference>
<feature type="transmembrane region" description="Helical" evidence="10">
    <location>
        <begin position="41"/>
        <end position="61"/>
    </location>
</feature>
<feature type="transmembrane region" description="Helical" evidence="10">
    <location>
        <begin position="97"/>
        <end position="116"/>
    </location>
</feature>
<evidence type="ECO:0000256" key="2">
    <source>
        <dbReference type="ARBA" id="ARBA00004651"/>
    </source>
</evidence>
<evidence type="ECO:0000313" key="12">
    <source>
        <dbReference type="EMBL" id="MBQ0958731.1"/>
    </source>
</evidence>
<dbReference type="RefSeq" id="WP_210801240.1">
    <property type="nucleotide sequence ID" value="NZ_JAGQDE010000004.1"/>
</dbReference>
<dbReference type="PANTHER" id="PTHR44936:SF10">
    <property type="entry name" value="SENSOR PROTEIN RSTB"/>
    <property type="match status" value="1"/>
</dbReference>
<dbReference type="PANTHER" id="PTHR44936">
    <property type="entry name" value="SENSOR PROTEIN CREC"/>
    <property type="match status" value="1"/>
</dbReference>
<evidence type="ECO:0000256" key="9">
    <source>
        <dbReference type="ARBA" id="ARBA00022840"/>
    </source>
</evidence>
<comment type="subcellular location">
    <subcellularLocation>
        <location evidence="2">Cell membrane</location>
        <topology evidence="2">Multi-pass membrane protein</topology>
    </subcellularLocation>
</comment>
<proteinExistence type="predicted"/>
<evidence type="ECO:0000313" key="13">
    <source>
        <dbReference type="Proteomes" id="UP000678374"/>
    </source>
</evidence>
<keyword evidence="5" id="KW-0597">Phosphoprotein</keyword>
<feature type="domain" description="Histidine kinase" evidence="11">
    <location>
        <begin position="263"/>
        <end position="482"/>
    </location>
</feature>
<name>A0A940YII6_9BURK</name>
<feature type="transmembrane region" description="Helical" evidence="10">
    <location>
        <begin position="122"/>
        <end position="141"/>
    </location>
</feature>
<dbReference type="GO" id="GO:0005524">
    <property type="term" value="F:ATP binding"/>
    <property type="evidence" value="ECO:0007669"/>
    <property type="project" value="UniProtKB-KW"/>
</dbReference>
<keyword evidence="10" id="KW-1133">Transmembrane helix</keyword>
<dbReference type="SUPFAM" id="SSF55874">
    <property type="entry name" value="ATPase domain of HSP90 chaperone/DNA topoisomerase II/histidine kinase"/>
    <property type="match status" value="1"/>
</dbReference>
<keyword evidence="9" id="KW-0067">ATP-binding</keyword>
<dbReference type="Pfam" id="PF02518">
    <property type="entry name" value="HATPase_c"/>
    <property type="match status" value="1"/>
</dbReference>
<comment type="catalytic activity">
    <reaction evidence="1">
        <text>ATP + protein L-histidine = ADP + protein N-phospho-L-histidine.</text>
        <dbReference type="EC" id="2.7.13.3"/>
    </reaction>
</comment>
<evidence type="ECO:0000256" key="1">
    <source>
        <dbReference type="ARBA" id="ARBA00000085"/>
    </source>
</evidence>
<dbReference type="InterPro" id="IPR005467">
    <property type="entry name" value="His_kinase_dom"/>
</dbReference>
<dbReference type="EMBL" id="JAGQDE010000004">
    <property type="protein sequence ID" value="MBQ0958731.1"/>
    <property type="molecule type" value="Genomic_DNA"/>
</dbReference>
<sequence length="492" mass="53231">MLSLISVPSLFVASSITQGLLGVSCWLLLRQRHASDRLRPWAFAAVANGGWMLLLGLRGIVPDWAGFALANTLAFAGMLLTHLALRREAGDMPQVGPLGALWLLLSVSYLLVDLVAGTSARFVLAASVLAAGFFINARLAWRAAALLPSRSGRWLAGLLGGWATVALARVAWALWDPPSANVAALNPANLATWIMCYALGLFGNVAYLGMVLDRVRSSEARAQAAEYAERARRESAEQHAGQLTEALTQLDALAREREQLLGVLAHEIRQPLHRATGALLSAGAALRGPRADVQAIAERLDAAETVLGELRSVLDNTLAAAQILTRREQVTLQDVDLDLLIELVMGDLAPDQRQRVVVERLTRLRTLEVEPGLVRLALRNLLRNAFVHGGDGQSLVQLRIEESHSPYGMALSVCDHGHGLSASHWAHLDDPATHHKPFPSQRGQGLGLSVVRQIMSVHGGQLVLRPVQPSGLEATMLFPWPDTRTSPRQRLA</sequence>
<dbReference type="EC" id="2.7.13.3" evidence="3"/>
<evidence type="ECO:0000256" key="4">
    <source>
        <dbReference type="ARBA" id="ARBA00022475"/>
    </source>
</evidence>
<dbReference type="PROSITE" id="PS50109">
    <property type="entry name" value="HIS_KIN"/>
    <property type="match status" value="1"/>
</dbReference>
<dbReference type="PRINTS" id="PR00344">
    <property type="entry name" value="BCTRLSENSOR"/>
</dbReference>
<evidence type="ECO:0000256" key="7">
    <source>
        <dbReference type="ARBA" id="ARBA00022741"/>
    </source>
</evidence>
<dbReference type="GO" id="GO:0005886">
    <property type="term" value="C:plasma membrane"/>
    <property type="evidence" value="ECO:0007669"/>
    <property type="project" value="UniProtKB-SubCell"/>
</dbReference>
<evidence type="ECO:0000256" key="5">
    <source>
        <dbReference type="ARBA" id="ARBA00022553"/>
    </source>
</evidence>
<dbReference type="InterPro" id="IPR036097">
    <property type="entry name" value="HisK_dim/P_sf"/>
</dbReference>
<keyword evidence="7" id="KW-0547">Nucleotide-binding</keyword>
<keyword evidence="8 12" id="KW-0418">Kinase</keyword>
<keyword evidence="13" id="KW-1185">Reference proteome</keyword>
<feature type="transmembrane region" description="Helical" evidence="10">
    <location>
        <begin position="67"/>
        <end position="85"/>
    </location>
</feature>
<dbReference type="InterPro" id="IPR003661">
    <property type="entry name" value="HisK_dim/P_dom"/>
</dbReference>
<evidence type="ECO:0000256" key="10">
    <source>
        <dbReference type="SAM" id="Phobius"/>
    </source>
</evidence>
<dbReference type="CDD" id="cd00082">
    <property type="entry name" value="HisKA"/>
    <property type="match status" value="1"/>
</dbReference>
<keyword evidence="10" id="KW-0472">Membrane</keyword>
<comment type="caution">
    <text evidence="12">The sequence shown here is derived from an EMBL/GenBank/DDBJ whole genome shotgun (WGS) entry which is preliminary data.</text>
</comment>
<feature type="transmembrane region" description="Helical" evidence="10">
    <location>
        <begin position="153"/>
        <end position="175"/>
    </location>
</feature>
<dbReference type="Gene3D" id="3.30.565.10">
    <property type="entry name" value="Histidine kinase-like ATPase, C-terminal domain"/>
    <property type="match status" value="1"/>
</dbReference>
<dbReference type="InterPro" id="IPR050980">
    <property type="entry name" value="2C_sensor_his_kinase"/>
</dbReference>
<dbReference type="AlphaFoldDB" id="A0A940YII6"/>